<dbReference type="AlphaFoldDB" id="A0A926E2Z5"/>
<evidence type="ECO:0000313" key="9">
    <source>
        <dbReference type="Proteomes" id="UP000610760"/>
    </source>
</evidence>
<comment type="similarity">
    <text evidence="2">Belongs to the GtrA family.</text>
</comment>
<evidence type="ECO:0000256" key="2">
    <source>
        <dbReference type="ARBA" id="ARBA00009399"/>
    </source>
</evidence>
<keyword evidence="3 6" id="KW-0812">Transmembrane</keyword>
<feature type="transmembrane region" description="Helical" evidence="6">
    <location>
        <begin position="113"/>
        <end position="132"/>
    </location>
</feature>
<keyword evidence="4 6" id="KW-1133">Transmembrane helix</keyword>
<feature type="transmembrane region" description="Helical" evidence="6">
    <location>
        <begin position="13"/>
        <end position="34"/>
    </location>
</feature>
<name>A0A926E2Z5_9FIRM</name>
<feature type="domain" description="GtrA/DPMS transmembrane" evidence="7">
    <location>
        <begin position="16"/>
        <end position="132"/>
    </location>
</feature>
<dbReference type="GO" id="GO:0005886">
    <property type="term" value="C:plasma membrane"/>
    <property type="evidence" value="ECO:0007669"/>
    <property type="project" value="TreeGrafter"/>
</dbReference>
<gene>
    <name evidence="8" type="ORF">H8710_09755</name>
</gene>
<reference evidence="8" key="1">
    <citation type="submission" date="2020-08" db="EMBL/GenBank/DDBJ databases">
        <title>Genome public.</title>
        <authorList>
            <person name="Liu C."/>
            <person name="Sun Q."/>
        </authorList>
    </citation>
    <scope>NUCLEOTIDE SEQUENCE</scope>
    <source>
        <strain evidence="8">NSJ-33</strain>
    </source>
</reference>
<keyword evidence="9" id="KW-1185">Reference proteome</keyword>
<dbReference type="PANTHER" id="PTHR38459">
    <property type="entry name" value="PROPHAGE BACTOPRENOL-LINKED GLUCOSE TRANSLOCASE HOMOLOG"/>
    <property type="match status" value="1"/>
</dbReference>
<evidence type="ECO:0000256" key="5">
    <source>
        <dbReference type="ARBA" id="ARBA00023136"/>
    </source>
</evidence>
<organism evidence="8 9">
    <name type="scientific">Fumia xinanensis</name>
    <dbReference type="NCBI Taxonomy" id="2763659"/>
    <lineage>
        <taxon>Bacteria</taxon>
        <taxon>Bacillati</taxon>
        <taxon>Bacillota</taxon>
        <taxon>Clostridia</taxon>
        <taxon>Eubacteriales</taxon>
        <taxon>Oscillospiraceae</taxon>
        <taxon>Fumia</taxon>
    </lineage>
</organism>
<dbReference type="EMBL" id="JACRSV010000003">
    <property type="protein sequence ID" value="MBC8560346.1"/>
    <property type="molecule type" value="Genomic_DNA"/>
</dbReference>
<feature type="transmembrane region" description="Helical" evidence="6">
    <location>
        <begin position="46"/>
        <end position="65"/>
    </location>
</feature>
<accession>A0A926E2Z5</accession>
<comment type="caution">
    <text evidence="8">The sequence shown here is derived from an EMBL/GenBank/DDBJ whole genome shotgun (WGS) entry which is preliminary data.</text>
</comment>
<proteinExistence type="inferred from homology"/>
<dbReference type="InterPro" id="IPR051401">
    <property type="entry name" value="GtrA_CellWall_Glycosyl"/>
</dbReference>
<dbReference type="InterPro" id="IPR007267">
    <property type="entry name" value="GtrA_DPMS_TM"/>
</dbReference>
<sequence length="141" mass="16182">MDGKELLQKNRELISYLFFGVLTTLVNYVSYLLFAPLFGTTTVPTVIAWILSVIFAYVTNRIFVFRSKVRGWKALSFEMVSFFGARALSGVLDVGFMWLFADYLGFNDKWMKLVSNVFVIIFNYAASKLVIFRKKENGAIK</sequence>
<protein>
    <submittedName>
        <fullName evidence="8">GtrA family protein</fullName>
    </submittedName>
</protein>
<evidence type="ECO:0000256" key="1">
    <source>
        <dbReference type="ARBA" id="ARBA00004141"/>
    </source>
</evidence>
<evidence type="ECO:0000256" key="6">
    <source>
        <dbReference type="SAM" id="Phobius"/>
    </source>
</evidence>
<keyword evidence="5 6" id="KW-0472">Membrane</keyword>
<evidence type="ECO:0000313" key="8">
    <source>
        <dbReference type="EMBL" id="MBC8560346.1"/>
    </source>
</evidence>
<comment type="subcellular location">
    <subcellularLocation>
        <location evidence="1">Membrane</location>
        <topology evidence="1">Multi-pass membrane protein</topology>
    </subcellularLocation>
</comment>
<dbReference type="Pfam" id="PF04138">
    <property type="entry name" value="GtrA_DPMS_TM"/>
    <property type="match status" value="1"/>
</dbReference>
<evidence type="ECO:0000256" key="4">
    <source>
        <dbReference type="ARBA" id="ARBA00022989"/>
    </source>
</evidence>
<dbReference type="GO" id="GO:0000271">
    <property type="term" value="P:polysaccharide biosynthetic process"/>
    <property type="evidence" value="ECO:0007669"/>
    <property type="project" value="InterPro"/>
</dbReference>
<feature type="transmembrane region" description="Helical" evidence="6">
    <location>
        <begin position="77"/>
        <end position="101"/>
    </location>
</feature>
<evidence type="ECO:0000259" key="7">
    <source>
        <dbReference type="Pfam" id="PF04138"/>
    </source>
</evidence>
<evidence type="ECO:0000256" key="3">
    <source>
        <dbReference type="ARBA" id="ARBA00022692"/>
    </source>
</evidence>
<dbReference type="PANTHER" id="PTHR38459:SF5">
    <property type="entry name" value="CELL WALL TEICHOIC ACID GLYCOSYLATION PROTEIN GTCA"/>
    <property type="match status" value="1"/>
</dbReference>
<dbReference type="Proteomes" id="UP000610760">
    <property type="component" value="Unassembled WGS sequence"/>
</dbReference>